<feature type="non-terminal residue" evidence="4">
    <location>
        <position position="229"/>
    </location>
</feature>
<comment type="caution">
    <text evidence="4">The sequence shown here is derived from an EMBL/GenBank/DDBJ whole genome shotgun (WGS) entry which is preliminary data.</text>
</comment>
<evidence type="ECO:0000313" key="5">
    <source>
        <dbReference type="Proteomes" id="UP000749559"/>
    </source>
</evidence>
<keyword evidence="1" id="KW-0106">Calcium</keyword>
<reference evidence="4" key="1">
    <citation type="submission" date="2022-03" db="EMBL/GenBank/DDBJ databases">
        <authorList>
            <person name="Martin C."/>
        </authorList>
    </citation>
    <scope>NUCLEOTIDE SEQUENCE</scope>
</reference>
<protein>
    <recommendedName>
        <fullName evidence="3">EF-hand domain-containing protein</fullName>
    </recommendedName>
</protein>
<sequence>CNWVEMKYHVILLIALVSAAVLLDSSDAWRLRVRFRRVWRVVKAPICRWAVSKVCRVVGCTYAGPYGCVVARYGCSWASRKVCGRRRRRELVEDTLEKGDHLIPLPALFETYDLDNDEQISVQELALATGMDELETLNVVFPLCDDDGDGFLSHDEFINSPLIFEDPEDIEMERKEVAEEMKKKTDAETSDTEGSGNTSAKSAEDGGERAVDKSKASDEDGAPKNQQEM</sequence>
<gene>
    <name evidence="4" type="ORF">OFUS_LOCUS7743</name>
</gene>
<dbReference type="Proteomes" id="UP000749559">
    <property type="component" value="Unassembled WGS sequence"/>
</dbReference>
<feature type="region of interest" description="Disordered" evidence="2">
    <location>
        <begin position="163"/>
        <end position="229"/>
    </location>
</feature>
<organism evidence="4 5">
    <name type="scientific">Owenia fusiformis</name>
    <name type="common">Polychaete worm</name>
    <dbReference type="NCBI Taxonomy" id="6347"/>
    <lineage>
        <taxon>Eukaryota</taxon>
        <taxon>Metazoa</taxon>
        <taxon>Spiralia</taxon>
        <taxon>Lophotrochozoa</taxon>
        <taxon>Annelida</taxon>
        <taxon>Polychaeta</taxon>
        <taxon>Sedentaria</taxon>
        <taxon>Canalipalpata</taxon>
        <taxon>Sabellida</taxon>
        <taxon>Oweniida</taxon>
        <taxon>Oweniidae</taxon>
        <taxon>Owenia</taxon>
    </lineage>
</organism>
<evidence type="ECO:0000256" key="1">
    <source>
        <dbReference type="ARBA" id="ARBA00022837"/>
    </source>
</evidence>
<evidence type="ECO:0000313" key="4">
    <source>
        <dbReference type="EMBL" id="CAH1781132.1"/>
    </source>
</evidence>
<keyword evidence="5" id="KW-1185">Reference proteome</keyword>
<dbReference type="SUPFAM" id="SSF47473">
    <property type="entry name" value="EF-hand"/>
    <property type="match status" value="1"/>
</dbReference>
<dbReference type="InterPro" id="IPR018247">
    <property type="entry name" value="EF_Hand_1_Ca_BS"/>
</dbReference>
<evidence type="ECO:0000256" key="2">
    <source>
        <dbReference type="SAM" id="MobiDB-lite"/>
    </source>
</evidence>
<dbReference type="InterPro" id="IPR002048">
    <property type="entry name" value="EF_hand_dom"/>
</dbReference>
<dbReference type="InterPro" id="IPR011992">
    <property type="entry name" value="EF-hand-dom_pair"/>
</dbReference>
<dbReference type="GO" id="GO:0005509">
    <property type="term" value="F:calcium ion binding"/>
    <property type="evidence" value="ECO:0007669"/>
    <property type="project" value="InterPro"/>
</dbReference>
<name>A0A8S4NLC5_OWEFU</name>
<feature type="compositionally biased region" description="Basic and acidic residues" evidence="2">
    <location>
        <begin position="172"/>
        <end position="187"/>
    </location>
</feature>
<dbReference type="OrthoDB" id="26525at2759"/>
<feature type="compositionally biased region" description="Basic and acidic residues" evidence="2">
    <location>
        <begin position="202"/>
        <end position="222"/>
    </location>
</feature>
<dbReference type="EMBL" id="CAIIXF020000004">
    <property type="protein sequence ID" value="CAH1781132.1"/>
    <property type="molecule type" value="Genomic_DNA"/>
</dbReference>
<dbReference type="PROSITE" id="PS50222">
    <property type="entry name" value="EF_HAND_2"/>
    <property type="match status" value="1"/>
</dbReference>
<evidence type="ECO:0000259" key="3">
    <source>
        <dbReference type="PROSITE" id="PS50222"/>
    </source>
</evidence>
<dbReference type="PROSITE" id="PS00018">
    <property type="entry name" value="EF_HAND_1"/>
    <property type="match status" value="1"/>
</dbReference>
<dbReference type="Gene3D" id="1.10.238.10">
    <property type="entry name" value="EF-hand"/>
    <property type="match status" value="1"/>
</dbReference>
<accession>A0A8S4NLC5</accession>
<feature type="compositionally biased region" description="Polar residues" evidence="2">
    <location>
        <begin position="192"/>
        <end position="201"/>
    </location>
</feature>
<feature type="domain" description="EF-hand" evidence="3">
    <location>
        <begin position="132"/>
        <end position="167"/>
    </location>
</feature>
<dbReference type="AlphaFoldDB" id="A0A8S4NLC5"/>
<proteinExistence type="predicted"/>